<gene>
    <name evidence="3" type="ORF">C7A10_23260</name>
    <name evidence="2" type="ORF">PFLmoz3_00524</name>
</gene>
<accession>A0A125QJ65</accession>
<proteinExistence type="predicted"/>
<dbReference type="PATRIC" id="fig|294.194.peg.588"/>
<comment type="caution">
    <text evidence="2">The sequence shown here is derived from an EMBL/GenBank/DDBJ whole genome shotgun (WGS) entry which is preliminary data.</text>
</comment>
<name>A0A125QJ65_PSEFL</name>
<organism evidence="2 4">
    <name type="scientific">Pseudomonas fluorescens</name>
    <dbReference type="NCBI Taxonomy" id="294"/>
    <lineage>
        <taxon>Bacteria</taxon>
        <taxon>Pseudomonadati</taxon>
        <taxon>Pseudomonadota</taxon>
        <taxon>Gammaproteobacteria</taxon>
        <taxon>Pseudomonadales</taxon>
        <taxon>Pseudomonadaceae</taxon>
        <taxon>Pseudomonas</taxon>
    </lineage>
</organism>
<evidence type="ECO:0000313" key="2">
    <source>
        <dbReference type="EMBL" id="KWV89844.1"/>
    </source>
</evidence>
<evidence type="ECO:0000256" key="1">
    <source>
        <dbReference type="SAM" id="MobiDB-lite"/>
    </source>
</evidence>
<reference evidence="3 5" key="2">
    <citation type="submission" date="2018-03" db="EMBL/GenBank/DDBJ databases">
        <title>Blue discolouration in mozzarella cheese caused by Pseudomonas fluorescens.</title>
        <authorList>
            <person name="Chiesa F."/>
            <person name="Dalmasso A."/>
            <person name="Lomonaco S."/>
        </authorList>
    </citation>
    <scope>NUCLEOTIDE SEQUENCE [LARGE SCALE GENOMIC DNA]</scope>
    <source>
        <strain evidence="3 5">11293</strain>
    </source>
</reference>
<dbReference type="EMBL" id="PVUH01000018">
    <property type="protein sequence ID" value="PRW87299.1"/>
    <property type="molecule type" value="Genomic_DNA"/>
</dbReference>
<evidence type="ECO:0000313" key="3">
    <source>
        <dbReference type="EMBL" id="PRW87299.1"/>
    </source>
</evidence>
<dbReference type="AlphaFoldDB" id="A0A125QJ65"/>
<dbReference type="RefSeq" id="WP_014718034.1">
    <property type="nucleotide sequence ID" value="NZ_JRXU01000018.1"/>
</dbReference>
<protein>
    <submittedName>
        <fullName evidence="3">DUF2934 domain-containing protein</fullName>
    </submittedName>
</protein>
<sequence>MDEETIRLTAYRIWEQQGKPDGQDFVHWLQAREELTTPPNDGLAGSIASSVTPPNPDRSKRQATAAGQKTRSRKPNC</sequence>
<dbReference type="Proteomes" id="UP000061348">
    <property type="component" value="Unassembled WGS sequence"/>
</dbReference>
<dbReference type="Pfam" id="PF11154">
    <property type="entry name" value="DUF2934"/>
    <property type="match status" value="1"/>
</dbReference>
<evidence type="ECO:0000313" key="4">
    <source>
        <dbReference type="Proteomes" id="UP000061348"/>
    </source>
</evidence>
<dbReference type="InterPro" id="IPR021327">
    <property type="entry name" value="DUF2934"/>
</dbReference>
<reference evidence="2 4" key="1">
    <citation type="submission" date="2015-05" db="EMBL/GenBank/DDBJ databases">
        <title>A genomic and transcriptomic approach to investigate the blue pigment phenotype in Pseudomonas fluorescens.</title>
        <authorList>
            <person name="Andreani N.A."/>
            <person name="Cardazzo B."/>
        </authorList>
    </citation>
    <scope>NUCLEOTIDE SEQUENCE [LARGE SCALE GENOMIC DNA]</scope>
    <source>
        <strain evidence="2 4">Ps_22</strain>
    </source>
</reference>
<feature type="region of interest" description="Disordered" evidence="1">
    <location>
        <begin position="36"/>
        <end position="77"/>
    </location>
</feature>
<dbReference type="Proteomes" id="UP000239731">
    <property type="component" value="Unassembled WGS sequence"/>
</dbReference>
<evidence type="ECO:0000313" key="5">
    <source>
        <dbReference type="Proteomes" id="UP000239731"/>
    </source>
</evidence>
<dbReference type="EMBL" id="LCYA01000012">
    <property type="protein sequence ID" value="KWV89844.1"/>
    <property type="molecule type" value="Genomic_DNA"/>
</dbReference>